<feature type="compositionally biased region" description="Polar residues" evidence="1">
    <location>
        <begin position="25"/>
        <end position="39"/>
    </location>
</feature>
<sequence>MPSGDGAPSNPTNGTPYHAAVDIDNANQPLLHPSSTNRPDINRDTNNEDDDVTSETFQDETSMKLENRDEGDLGRGRGNGGRGGRGGRLNWHEQGNYANEDEKDYNEDVFTVELIEHAGIYRAVNEPSTDDDDDFASLHEEDEWEMVSHELLFSTASYHASAECGSLTTTPFLSTRWENGNDFKEYEEDGYLPNLLYVPTLRKTLLSISRITRHSDEAANQSKPQNNHMQGRREWKDGIQQRTKERRSTPPQDWDSLHTDLWGPAKTKSPNGSDYCIAFSEGATN</sequence>
<evidence type="ECO:0000256" key="1">
    <source>
        <dbReference type="SAM" id="MobiDB-lite"/>
    </source>
</evidence>
<dbReference type="GeneID" id="20810853"/>
<feature type="region of interest" description="Disordered" evidence="1">
    <location>
        <begin position="240"/>
        <end position="274"/>
    </location>
</feature>
<proteinExistence type="predicted"/>
<reference evidence="2" key="1">
    <citation type="submission" date="2013-12" db="EMBL/GenBank/DDBJ databases">
        <title>The Genome Sequence of Aphanomyces astaci APO3.</title>
        <authorList>
            <consortium name="The Broad Institute Genomics Platform"/>
            <person name="Russ C."/>
            <person name="Tyler B."/>
            <person name="van West P."/>
            <person name="Dieguez-Uribeondo J."/>
            <person name="Young S.K."/>
            <person name="Zeng Q."/>
            <person name="Gargeya S."/>
            <person name="Fitzgerald M."/>
            <person name="Abouelleil A."/>
            <person name="Alvarado L."/>
            <person name="Chapman S.B."/>
            <person name="Gainer-Dewar J."/>
            <person name="Goldberg J."/>
            <person name="Griggs A."/>
            <person name="Gujja S."/>
            <person name="Hansen M."/>
            <person name="Howarth C."/>
            <person name="Imamovic A."/>
            <person name="Ireland A."/>
            <person name="Larimer J."/>
            <person name="McCowan C."/>
            <person name="Murphy C."/>
            <person name="Pearson M."/>
            <person name="Poon T.W."/>
            <person name="Priest M."/>
            <person name="Roberts A."/>
            <person name="Saif S."/>
            <person name="Shea T."/>
            <person name="Sykes S."/>
            <person name="Wortman J."/>
            <person name="Nusbaum C."/>
            <person name="Birren B."/>
        </authorList>
    </citation>
    <scope>NUCLEOTIDE SEQUENCE [LARGE SCALE GENOMIC DNA]</scope>
    <source>
        <strain evidence="2">APO3</strain>
    </source>
</reference>
<gene>
    <name evidence="2" type="ORF">H257_08857</name>
</gene>
<feature type="region of interest" description="Disordered" evidence="1">
    <location>
        <begin position="1"/>
        <end position="92"/>
    </location>
</feature>
<protein>
    <submittedName>
        <fullName evidence="2">Uncharacterized protein</fullName>
    </submittedName>
</protein>
<feature type="region of interest" description="Disordered" evidence="1">
    <location>
        <begin position="215"/>
        <end position="234"/>
    </location>
</feature>
<feature type="compositionally biased region" description="Basic and acidic residues" evidence="1">
    <location>
        <begin position="61"/>
        <end position="75"/>
    </location>
</feature>
<feature type="compositionally biased region" description="Polar residues" evidence="1">
    <location>
        <begin position="218"/>
        <end position="229"/>
    </location>
</feature>
<dbReference type="EMBL" id="KI913133">
    <property type="protein sequence ID" value="ETV77440.1"/>
    <property type="molecule type" value="Genomic_DNA"/>
</dbReference>
<feature type="compositionally biased region" description="Gly residues" evidence="1">
    <location>
        <begin position="76"/>
        <end position="87"/>
    </location>
</feature>
<dbReference type="RefSeq" id="XP_009833227.1">
    <property type="nucleotide sequence ID" value="XM_009834925.1"/>
</dbReference>
<organism evidence="2">
    <name type="scientific">Aphanomyces astaci</name>
    <name type="common">Crayfish plague agent</name>
    <dbReference type="NCBI Taxonomy" id="112090"/>
    <lineage>
        <taxon>Eukaryota</taxon>
        <taxon>Sar</taxon>
        <taxon>Stramenopiles</taxon>
        <taxon>Oomycota</taxon>
        <taxon>Saprolegniomycetes</taxon>
        <taxon>Saprolegniales</taxon>
        <taxon>Verrucalvaceae</taxon>
        <taxon>Aphanomyces</taxon>
    </lineage>
</organism>
<evidence type="ECO:0000313" key="2">
    <source>
        <dbReference type="EMBL" id="ETV77440.1"/>
    </source>
</evidence>
<accession>W4GCP1</accession>
<dbReference type="AlphaFoldDB" id="W4GCP1"/>
<dbReference type="VEuPathDB" id="FungiDB:H257_08857"/>
<name>W4GCP1_APHAT</name>